<protein>
    <submittedName>
        <fullName evidence="2">Clavesin-2 like protein</fullName>
    </submittedName>
</protein>
<proteinExistence type="predicted"/>
<name>A0A8T0EUI9_ARGBR</name>
<feature type="domain" description="CRAL-TRIO" evidence="1">
    <location>
        <begin position="158"/>
        <end position="269"/>
    </location>
</feature>
<dbReference type="InterPro" id="IPR001251">
    <property type="entry name" value="CRAL-TRIO_dom"/>
</dbReference>
<evidence type="ECO:0000313" key="3">
    <source>
        <dbReference type="Proteomes" id="UP000807504"/>
    </source>
</evidence>
<dbReference type="Gene3D" id="3.40.525.10">
    <property type="entry name" value="CRAL-TRIO lipid binding domain"/>
    <property type="match status" value="1"/>
</dbReference>
<keyword evidence="3" id="KW-1185">Reference proteome</keyword>
<dbReference type="SUPFAM" id="SSF52087">
    <property type="entry name" value="CRAL/TRIO domain"/>
    <property type="match status" value="1"/>
</dbReference>
<dbReference type="EMBL" id="JABXBU010002072">
    <property type="protein sequence ID" value="KAF8778036.1"/>
    <property type="molecule type" value="Genomic_DNA"/>
</dbReference>
<gene>
    <name evidence="2" type="ORF">HNY73_014807</name>
</gene>
<dbReference type="Proteomes" id="UP000807504">
    <property type="component" value="Unassembled WGS sequence"/>
</dbReference>
<evidence type="ECO:0000313" key="2">
    <source>
        <dbReference type="EMBL" id="KAF8778036.1"/>
    </source>
</evidence>
<sequence length="293" mass="34443">MLDKKKEILPTEKEILPFYMGYLPDRYQQKSFTELNDTPQNRTNGLQRIKELMKAEKIFEDQDFDDEYLEMFLRCQSYNVMDAFERLKNCLSLKKSHMFMFTHQKYENIEICFTKSIVRFLPYRCADGCVVMLINVDNWNPEEFPVVEIKRMAPIILIHALRDPMTQVNGFKAIIDASCNPLKHLKHCTFQNLYLMFHGSQNCLPGIFHEYHLVNPSIISRFCLSVWKPFFSEELKKKIHVHSSPKGLLEFFPSQMIPTCYGGELGDYDMTPWLRDAMQPEMLDTLCGKAKCS</sequence>
<comment type="caution">
    <text evidence="2">The sequence shown here is derived from an EMBL/GenBank/DDBJ whole genome shotgun (WGS) entry which is preliminary data.</text>
</comment>
<dbReference type="SMART" id="SM00516">
    <property type="entry name" value="SEC14"/>
    <property type="match status" value="1"/>
</dbReference>
<dbReference type="GO" id="GO:1902936">
    <property type="term" value="F:phosphatidylinositol bisphosphate binding"/>
    <property type="evidence" value="ECO:0007669"/>
    <property type="project" value="TreeGrafter"/>
</dbReference>
<dbReference type="CDD" id="cd00170">
    <property type="entry name" value="SEC14"/>
    <property type="match status" value="1"/>
</dbReference>
<evidence type="ECO:0000259" key="1">
    <source>
        <dbReference type="PROSITE" id="PS50191"/>
    </source>
</evidence>
<accession>A0A8T0EUI9</accession>
<dbReference type="InterPro" id="IPR036273">
    <property type="entry name" value="CRAL/TRIO_N_dom_sf"/>
</dbReference>
<dbReference type="PROSITE" id="PS50191">
    <property type="entry name" value="CRAL_TRIO"/>
    <property type="match status" value="1"/>
</dbReference>
<dbReference type="PRINTS" id="PR00180">
    <property type="entry name" value="CRETINALDHBP"/>
</dbReference>
<reference evidence="2" key="1">
    <citation type="journal article" date="2020" name="bioRxiv">
        <title>Chromosome-level reference genome of the European wasp spider Argiope bruennichi: a resource for studies on range expansion and evolutionary adaptation.</title>
        <authorList>
            <person name="Sheffer M.M."/>
            <person name="Hoppe A."/>
            <person name="Krehenwinkel H."/>
            <person name="Uhl G."/>
            <person name="Kuss A.W."/>
            <person name="Jensen L."/>
            <person name="Jensen C."/>
            <person name="Gillespie R.G."/>
            <person name="Hoff K.J."/>
            <person name="Prost S."/>
        </authorList>
    </citation>
    <scope>NUCLEOTIDE SEQUENCE</scope>
</reference>
<reference evidence="2" key="2">
    <citation type="submission" date="2020-06" db="EMBL/GenBank/DDBJ databases">
        <authorList>
            <person name="Sheffer M."/>
        </authorList>
    </citation>
    <scope>NUCLEOTIDE SEQUENCE</scope>
</reference>
<dbReference type="InterPro" id="IPR036865">
    <property type="entry name" value="CRAL-TRIO_dom_sf"/>
</dbReference>
<dbReference type="PANTHER" id="PTHR10174">
    <property type="entry name" value="ALPHA-TOCOPHEROL TRANSFER PROTEIN-RELATED"/>
    <property type="match status" value="1"/>
</dbReference>
<dbReference type="Gene3D" id="1.10.8.20">
    <property type="entry name" value="N-terminal domain of phosphatidylinositol transfer protein sec14p"/>
    <property type="match status" value="1"/>
</dbReference>
<dbReference type="PANTHER" id="PTHR10174:SF208">
    <property type="entry name" value="CRAL-TRIO DOMAIN-CONTAINING PROTEIN DDB_G0278031"/>
    <property type="match status" value="1"/>
</dbReference>
<dbReference type="GO" id="GO:0016020">
    <property type="term" value="C:membrane"/>
    <property type="evidence" value="ECO:0007669"/>
    <property type="project" value="TreeGrafter"/>
</dbReference>
<organism evidence="2 3">
    <name type="scientific">Argiope bruennichi</name>
    <name type="common">Wasp spider</name>
    <name type="synonym">Aranea bruennichi</name>
    <dbReference type="NCBI Taxonomy" id="94029"/>
    <lineage>
        <taxon>Eukaryota</taxon>
        <taxon>Metazoa</taxon>
        <taxon>Ecdysozoa</taxon>
        <taxon>Arthropoda</taxon>
        <taxon>Chelicerata</taxon>
        <taxon>Arachnida</taxon>
        <taxon>Araneae</taxon>
        <taxon>Araneomorphae</taxon>
        <taxon>Entelegynae</taxon>
        <taxon>Araneoidea</taxon>
        <taxon>Araneidae</taxon>
        <taxon>Argiope</taxon>
    </lineage>
</organism>
<dbReference type="Pfam" id="PF00650">
    <property type="entry name" value="CRAL_TRIO"/>
    <property type="match status" value="1"/>
</dbReference>
<dbReference type="SUPFAM" id="SSF46938">
    <property type="entry name" value="CRAL/TRIO N-terminal domain"/>
    <property type="match status" value="1"/>
</dbReference>
<dbReference type="AlphaFoldDB" id="A0A8T0EUI9"/>